<keyword evidence="9" id="KW-1133">Transmembrane helix</keyword>
<dbReference type="HOGENOM" id="CLU_022195_0_1_1"/>
<dbReference type="InterPro" id="IPR036396">
    <property type="entry name" value="Cyt_P450_sf"/>
</dbReference>
<keyword evidence="4" id="KW-0560">Oxidoreductase</keyword>
<evidence type="ECO:0000256" key="4">
    <source>
        <dbReference type="ARBA" id="ARBA00023002"/>
    </source>
</evidence>
<name>A0A0A2VQ73_BEABA</name>
<evidence type="ECO:0000313" key="11">
    <source>
        <dbReference type="Proteomes" id="UP000030106"/>
    </source>
</evidence>
<feature type="binding site" description="axial binding residue" evidence="7">
    <location>
        <position position="542"/>
    </location>
    <ligand>
        <name>heme</name>
        <dbReference type="ChEBI" id="CHEBI:30413"/>
    </ligand>
    <ligandPart>
        <name>Fe</name>
        <dbReference type="ChEBI" id="CHEBI:18248"/>
    </ligandPart>
</feature>
<gene>
    <name evidence="10" type="ORF">BBAD15_g4923</name>
</gene>
<dbReference type="AlphaFoldDB" id="A0A0A2VQ73"/>
<sequence>MHRHAARRGMSGPASVSTHRTDLAGSDCQHGAVLDRGWNRPGHPAGNALRTTWGEIRQIVQFYETKTESVVTPVLQTLFASSTSILTALFSCLLIFWLLSTKTTKPFYNVHGNRHFDAPIVGPSNALLARWHFFRHGPALIRQGYTQHRDSFFKVSGHDILVVPPKYLADLAVLPPEKLSVNAAIVELFQRLPAITTVIADHSLQARMVASRLTPSLGAHVPRLQAQLRTHLPNELLATTSERWVSVPALALVRRLVHRGTAAQFVAELADDEAWLATAIAYSENGFAHSLLLRVFPDWAKPVAALCLPTGWSVGAALRRARRQLVPLIRERRRRETADVDYVRPDDFLQHLMDGGGADDNDDNITVQRLMVVYLGAGPSTMIAIVQILLDLCAHPEYIEPLRQEAIQVLRGSGGYSRQALADMKRLDSFMRETQRLSSPTGLGLHAIVREPVTLHDGVILPEGAHIQMAVHEIGMDPDRVPNPAKFDGMRQYNNRKRPSQGNCYRKQPRLYFSSGLLLTHSIEYTTTSENNLYFGYGKVSCPGRFFADQNIKMIVSNILIRYRLRYAGGAIERPKNTTLYDVVIPDLSTLIEFKLREDASEYNF</sequence>
<dbReference type="InterPro" id="IPR002403">
    <property type="entry name" value="Cyt_P450_E_grp-IV"/>
</dbReference>
<feature type="transmembrane region" description="Helical" evidence="9">
    <location>
        <begin position="78"/>
        <end position="99"/>
    </location>
</feature>
<proteinExistence type="inferred from homology"/>
<dbReference type="GO" id="GO:0020037">
    <property type="term" value="F:heme binding"/>
    <property type="evidence" value="ECO:0007669"/>
    <property type="project" value="InterPro"/>
</dbReference>
<evidence type="ECO:0000256" key="5">
    <source>
        <dbReference type="ARBA" id="ARBA00023004"/>
    </source>
</evidence>
<organism evidence="10 11">
    <name type="scientific">Beauveria bassiana D1-5</name>
    <dbReference type="NCBI Taxonomy" id="1245745"/>
    <lineage>
        <taxon>Eukaryota</taxon>
        <taxon>Fungi</taxon>
        <taxon>Dikarya</taxon>
        <taxon>Ascomycota</taxon>
        <taxon>Pezizomycotina</taxon>
        <taxon>Sordariomycetes</taxon>
        <taxon>Hypocreomycetidae</taxon>
        <taxon>Hypocreales</taxon>
        <taxon>Cordycipitaceae</taxon>
        <taxon>Beauveria</taxon>
    </lineage>
</organism>
<evidence type="ECO:0000256" key="6">
    <source>
        <dbReference type="ARBA" id="ARBA00023033"/>
    </source>
</evidence>
<evidence type="ECO:0000256" key="3">
    <source>
        <dbReference type="ARBA" id="ARBA00022723"/>
    </source>
</evidence>
<evidence type="ECO:0000256" key="1">
    <source>
        <dbReference type="ARBA" id="ARBA00001971"/>
    </source>
</evidence>
<keyword evidence="6" id="KW-0503">Monooxygenase</keyword>
<evidence type="ECO:0000313" key="10">
    <source>
        <dbReference type="EMBL" id="KGQ09733.1"/>
    </source>
</evidence>
<evidence type="ECO:0000256" key="2">
    <source>
        <dbReference type="ARBA" id="ARBA00010617"/>
    </source>
</evidence>
<dbReference type="OrthoDB" id="1844152at2759"/>
<keyword evidence="7" id="KW-0349">Heme</keyword>
<keyword evidence="3 7" id="KW-0479">Metal-binding</keyword>
<evidence type="ECO:0000256" key="9">
    <source>
        <dbReference type="SAM" id="Phobius"/>
    </source>
</evidence>
<dbReference type="Gene3D" id="1.10.630.10">
    <property type="entry name" value="Cytochrome P450"/>
    <property type="match status" value="1"/>
</dbReference>
<evidence type="ECO:0000256" key="7">
    <source>
        <dbReference type="PIRSR" id="PIRSR602403-1"/>
    </source>
</evidence>
<keyword evidence="9" id="KW-0812">Transmembrane</keyword>
<dbReference type="CDD" id="cd11041">
    <property type="entry name" value="CYP503A1-like"/>
    <property type="match status" value="1"/>
</dbReference>
<dbReference type="GO" id="GO:0004497">
    <property type="term" value="F:monooxygenase activity"/>
    <property type="evidence" value="ECO:0007669"/>
    <property type="project" value="UniProtKB-KW"/>
</dbReference>
<keyword evidence="9" id="KW-0472">Membrane</keyword>
<evidence type="ECO:0000256" key="8">
    <source>
        <dbReference type="SAM" id="MobiDB-lite"/>
    </source>
</evidence>
<dbReference type="GO" id="GO:0016705">
    <property type="term" value="F:oxidoreductase activity, acting on paired donors, with incorporation or reduction of molecular oxygen"/>
    <property type="evidence" value="ECO:0007669"/>
    <property type="project" value="InterPro"/>
</dbReference>
<comment type="cofactor">
    <cofactor evidence="1 7">
        <name>heme</name>
        <dbReference type="ChEBI" id="CHEBI:30413"/>
    </cofactor>
</comment>
<dbReference type="PRINTS" id="PR00465">
    <property type="entry name" value="EP450IV"/>
</dbReference>
<protein>
    <submittedName>
        <fullName evidence="10">Ent-kaurene oxidase</fullName>
    </submittedName>
</protein>
<dbReference type="InterPro" id="IPR001128">
    <property type="entry name" value="Cyt_P450"/>
</dbReference>
<dbReference type="GO" id="GO:0005506">
    <property type="term" value="F:iron ion binding"/>
    <property type="evidence" value="ECO:0007669"/>
    <property type="project" value="InterPro"/>
</dbReference>
<keyword evidence="5 7" id="KW-0408">Iron</keyword>
<dbReference type="Proteomes" id="UP000030106">
    <property type="component" value="Unassembled WGS sequence"/>
</dbReference>
<dbReference type="EMBL" id="ANFO01000407">
    <property type="protein sequence ID" value="KGQ09733.1"/>
    <property type="molecule type" value="Genomic_DNA"/>
</dbReference>
<dbReference type="STRING" id="1245745.A0A0A2VQ73"/>
<accession>A0A0A2VQ73</accession>
<dbReference type="eggNOG" id="KOG0157">
    <property type="taxonomic scope" value="Eukaryota"/>
</dbReference>
<reference evidence="10 11" key="1">
    <citation type="submission" date="2012-10" db="EMBL/GenBank/DDBJ databases">
        <title>Genome sequencing and analysis of entomopathogenic fungi Beauveria bassiana D1-5.</title>
        <authorList>
            <person name="Li Q."/>
            <person name="Wang L."/>
            <person name="Zhang Z."/>
            <person name="Wang Q."/>
            <person name="Ren J."/>
            <person name="Wang M."/>
            <person name="Xu W."/>
            <person name="Wang J."/>
            <person name="Lu Y."/>
            <person name="Du Q."/>
            <person name="Sun Z."/>
        </authorList>
    </citation>
    <scope>NUCLEOTIDE SEQUENCE [LARGE SCALE GENOMIC DNA]</scope>
    <source>
        <strain evidence="10 11">D1-5</strain>
    </source>
</reference>
<dbReference type="SUPFAM" id="SSF48264">
    <property type="entry name" value="Cytochrome P450"/>
    <property type="match status" value="1"/>
</dbReference>
<feature type="region of interest" description="Disordered" evidence="8">
    <location>
        <begin position="1"/>
        <end position="24"/>
    </location>
</feature>
<dbReference type="Pfam" id="PF00067">
    <property type="entry name" value="p450"/>
    <property type="match status" value="1"/>
</dbReference>
<comment type="similarity">
    <text evidence="2">Belongs to the cytochrome P450 family.</text>
</comment>
<comment type="caution">
    <text evidence="10">The sequence shown here is derived from an EMBL/GenBank/DDBJ whole genome shotgun (WGS) entry which is preliminary data.</text>
</comment>
<dbReference type="PANTHER" id="PTHR46206">
    <property type="entry name" value="CYTOCHROME P450"/>
    <property type="match status" value="1"/>
</dbReference>